<dbReference type="InterPro" id="IPR002110">
    <property type="entry name" value="Ankyrin_rpt"/>
</dbReference>
<dbReference type="PROSITE" id="PS50088">
    <property type="entry name" value="ANK_REPEAT"/>
    <property type="match status" value="3"/>
</dbReference>
<comment type="caution">
    <text evidence="5">The sequence shown here is derived from an EMBL/GenBank/DDBJ whole genome shotgun (WGS) entry which is preliminary data.</text>
</comment>
<evidence type="ECO:0000256" key="2">
    <source>
        <dbReference type="ARBA" id="ARBA00023043"/>
    </source>
</evidence>
<dbReference type="Gene3D" id="1.25.40.20">
    <property type="entry name" value="Ankyrin repeat-containing domain"/>
    <property type="match status" value="1"/>
</dbReference>
<dbReference type="SMART" id="SM00248">
    <property type="entry name" value="ANK"/>
    <property type="match status" value="7"/>
</dbReference>
<sequence>MTLRAFDEFSVRRQQRRQEQRSPPQCKAPPRKPKNRINSRMGYDTMSSWDKTFFASNTGGQTRNEIYATDTTHENRSKPLDNQNEHKLALRTIRSSVAPRPCRLPATVPSFHHATSSWSPPPSPGGLSRSGTMNSSPPTSSPSSPKADSVKAPDSPVLTMSAKERRKLSEMLYSAACAGELDHIRLLLHIGAPIDSGTVVEGLYEGFKPAKSGHLTPLAGAASHGQLDAAELLIMHGASLNPSVTQSSSSPLHQAIRANDLEVVRFFLELGADVNGINCYKTSPLMAAVKYASAEMVKLILQYRPDQSQMSFIGAAAIHWAVWPDRPEILELLLRSGADKDHAMINGSTPLHCAATGGHLATTAMLLKYGADLDKRNDDWQTPLDVAEEAGHAEIAKLLQEAEKRRAAV</sequence>
<dbReference type="EMBL" id="RIBY02000002">
    <property type="protein sequence ID" value="KAH9845727.1"/>
    <property type="molecule type" value="Genomic_DNA"/>
</dbReference>
<protein>
    <submittedName>
        <fullName evidence="5">Histone-lysine N-methyltransferase EHMT1-like</fullName>
    </submittedName>
</protein>
<name>A0A9W7T1F8_9PEZI</name>
<evidence type="ECO:0000313" key="5">
    <source>
        <dbReference type="EMBL" id="KAH9845727.1"/>
    </source>
</evidence>
<feature type="region of interest" description="Disordered" evidence="4">
    <location>
        <begin position="1"/>
        <end position="44"/>
    </location>
</feature>
<dbReference type="PROSITE" id="PS50297">
    <property type="entry name" value="ANK_REP_REGION"/>
    <property type="match status" value="3"/>
</dbReference>
<feature type="repeat" description="ANK" evidence="3">
    <location>
        <begin position="313"/>
        <end position="339"/>
    </location>
</feature>
<evidence type="ECO:0000313" key="6">
    <source>
        <dbReference type="Proteomes" id="UP001138500"/>
    </source>
</evidence>
<reference evidence="5 6" key="2">
    <citation type="journal article" date="2021" name="Curr. Genet.">
        <title>Genetic response to nitrogen starvation in the aggressive Eucalyptus foliar pathogen Teratosphaeria destructans.</title>
        <authorList>
            <person name="Havenga M."/>
            <person name="Wingfield B.D."/>
            <person name="Wingfield M.J."/>
            <person name="Dreyer L.L."/>
            <person name="Roets F."/>
            <person name="Aylward J."/>
        </authorList>
    </citation>
    <scope>NUCLEOTIDE SEQUENCE [LARGE SCALE GENOMIC DNA]</scope>
    <source>
        <strain evidence="5">CMW44962</strain>
    </source>
</reference>
<keyword evidence="6" id="KW-1185">Reference proteome</keyword>
<feature type="region of interest" description="Disordered" evidence="4">
    <location>
        <begin position="108"/>
        <end position="157"/>
    </location>
</feature>
<dbReference type="PANTHER" id="PTHR24171">
    <property type="entry name" value="ANKYRIN REPEAT DOMAIN-CONTAINING PROTEIN 39-RELATED"/>
    <property type="match status" value="1"/>
</dbReference>
<evidence type="ECO:0000256" key="4">
    <source>
        <dbReference type="SAM" id="MobiDB-lite"/>
    </source>
</evidence>
<evidence type="ECO:0000256" key="3">
    <source>
        <dbReference type="PROSITE-ProRule" id="PRU00023"/>
    </source>
</evidence>
<organism evidence="5 6">
    <name type="scientific">Teratosphaeria destructans</name>
    <dbReference type="NCBI Taxonomy" id="418781"/>
    <lineage>
        <taxon>Eukaryota</taxon>
        <taxon>Fungi</taxon>
        <taxon>Dikarya</taxon>
        <taxon>Ascomycota</taxon>
        <taxon>Pezizomycotina</taxon>
        <taxon>Dothideomycetes</taxon>
        <taxon>Dothideomycetidae</taxon>
        <taxon>Mycosphaerellales</taxon>
        <taxon>Teratosphaeriaceae</taxon>
        <taxon>Teratosphaeria</taxon>
    </lineage>
</organism>
<dbReference type="PANTHER" id="PTHR24171:SF9">
    <property type="entry name" value="ANKYRIN REPEAT DOMAIN-CONTAINING PROTEIN 39"/>
    <property type="match status" value="1"/>
</dbReference>
<dbReference type="OrthoDB" id="539213at2759"/>
<gene>
    <name evidence="5" type="ORF">Tdes44962_MAKER01158</name>
</gene>
<reference evidence="5 6" key="1">
    <citation type="journal article" date="2018" name="IMA Fungus">
        <title>IMA Genome-F 10: Nine draft genome sequences of Claviceps purpurea s.lat., including C. arundinis, C. humidiphila, and C. cf. spartinae, pseudomolecules for the pitch canker pathogen Fusarium circinatum, draft genome of Davidsoniella eucalypti, Grosmannia galeiformis, Quambalaria eucalypti, and Teratosphaeria destructans.</title>
        <authorList>
            <person name="Wingfield B.D."/>
            <person name="Liu M."/>
            <person name="Nguyen H.D."/>
            <person name="Lane F.A."/>
            <person name="Morgan S.W."/>
            <person name="De Vos L."/>
            <person name="Wilken P.M."/>
            <person name="Duong T.A."/>
            <person name="Aylward J."/>
            <person name="Coetzee M.P."/>
            <person name="Dadej K."/>
            <person name="De Beer Z.W."/>
            <person name="Findlay W."/>
            <person name="Havenga M."/>
            <person name="Kolarik M."/>
            <person name="Menzies J.G."/>
            <person name="Naidoo K."/>
            <person name="Pochopski O."/>
            <person name="Shoukouhi P."/>
            <person name="Santana Q.C."/>
            <person name="Seifert K.A."/>
            <person name="Soal N."/>
            <person name="Steenkamp E.T."/>
            <person name="Tatham C.T."/>
            <person name="van der Nest M.A."/>
            <person name="Wingfield M.J."/>
        </authorList>
    </citation>
    <scope>NUCLEOTIDE SEQUENCE [LARGE SCALE GENOMIC DNA]</scope>
    <source>
        <strain evidence="5">CMW44962</strain>
    </source>
</reference>
<keyword evidence="1" id="KW-0677">Repeat</keyword>
<dbReference type="AlphaFoldDB" id="A0A9W7T1F8"/>
<accession>A0A9W7T1F8</accession>
<evidence type="ECO:0000256" key="1">
    <source>
        <dbReference type="ARBA" id="ARBA00022737"/>
    </source>
</evidence>
<feature type="repeat" description="ANK" evidence="3">
    <location>
        <begin position="346"/>
        <end position="378"/>
    </location>
</feature>
<feature type="compositionally biased region" description="Low complexity" evidence="4">
    <location>
        <begin position="125"/>
        <end position="145"/>
    </location>
</feature>
<dbReference type="SUPFAM" id="SSF48403">
    <property type="entry name" value="Ankyrin repeat"/>
    <property type="match status" value="1"/>
</dbReference>
<dbReference type="Proteomes" id="UP001138500">
    <property type="component" value="Unassembled WGS sequence"/>
</dbReference>
<dbReference type="InterPro" id="IPR036770">
    <property type="entry name" value="Ankyrin_rpt-contain_sf"/>
</dbReference>
<proteinExistence type="predicted"/>
<dbReference type="Pfam" id="PF12796">
    <property type="entry name" value="Ank_2"/>
    <property type="match status" value="2"/>
</dbReference>
<feature type="repeat" description="ANK" evidence="3">
    <location>
        <begin position="247"/>
        <end position="279"/>
    </location>
</feature>
<keyword evidence="2 3" id="KW-0040">ANK repeat</keyword>
<feature type="compositionally biased region" description="Basic and acidic residues" evidence="4">
    <location>
        <begin position="1"/>
        <end position="20"/>
    </location>
</feature>